<dbReference type="CDD" id="cd06170">
    <property type="entry name" value="LuxR_C_like"/>
    <property type="match status" value="1"/>
</dbReference>
<dbReference type="EMBL" id="LBIC01000005">
    <property type="protein sequence ID" value="KKW91912.1"/>
    <property type="molecule type" value="Genomic_DNA"/>
</dbReference>
<keyword evidence="6" id="KW-1185">Reference proteome</keyword>
<evidence type="ECO:0000313" key="6">
    <source>
        <dbReference type="Proteomes" id="UP000033874"/>
    </source>
</evidence>
<dbReference type="AlphaFoldDB" id="A0A0M3AP12"/>
<name>A0A0M3AP12_9SPHN</name>
<evidence type="ECO:0000256" key="1">
    <source>
        <dbReference type="ARBA" id="ARBA00023015"/>
    </source>
</evidence>
<dbReference type="Pfam" id="PF00196">
    <property type="entry name" value="GerE"/>
    <property type="match status" value="1"/>
</dbReference>
<gene>
    <name evidence="5" type="ORF">YP76_12525</name>
</gene>
<evidence type="ECO:0000256" key="2">
    <source>
        <dbReference type="ARBA" id="ARBA00023125"/>
    </source>
</evidence>
<feature type="domain" description="HTH luxR-type" evidence="4">
    <location>
        <begin position="306"/>
        <end position="371"/>
    </location>
</feature>
<reference evidence="5 6" key="1">
    <citation type="submission" date="2015-04" db="EMBL/GenBank/DDBJ databases">
        <title>Genome sequence of aromatic hydrocarbons-degrading Sphingobium chungbukense DJ77.</title>
        <authorList>
            <person name="Kim Y.-C."/>
            <person name="Chae J.-C."/>
        </authorList>
    </citation>
    <scope>NUCLEOTIDE SEQUENCE [LARGE SCALE GENOMIC DNA]</scope>
    <source>
        <strain evidence="5 6">DJ77</strain>
    </source>
</reference>
<comment type="caution">
    <text evidence="5">The sequence shown here is derived from an EMBL/GenBank/DDBJ whole genome shotgun (WGS) entry which is preliminary data.</text>
</comment>
<accession>A0A0M3AP12</accession>
<sequence length="375" mass="40706">MTQDRAPMDRRERLALTLGAAVADRQPWTRFLRLCCDLVGLSYANLIFRRGPSRSVDAEFSAGGTVTPAMKQRYRSQFAMVDPVHYFAMEPGRVYRLPELLRTGRASDHPYYQDFLAPAGIGHMLSARIVDEEGETAWLSWCRDAGQADFQDEGVALFRSLLPHVAVALRSFVLIDRQRVQAAIARHVSTRFDMAAVALTASGKIVGVGPLAASLLTRNGGVTISQDGYLRVGDAAGQRRLSDAIALVLASGHSRALLVDLAGERIEMLLVPFGAQEGYGAARPDLVLYLRREREASGAGSDVRQSLGAMFGLTPVEADIALGLAAGRTMTAVAGDLHLSEHTVRSYSKAIYAKLGVKRQVDLVRMLLLSVAQLA</sequence>
<evidence type="ECO:0000259" key="4">
    <source>
        <dbReference type="PROSITE" id="PS50043"/>
    </source>
</evidence>
<evidence type="ECO:0000313" key="5">
    <source>
        <dbReference type="EMBL" id="KKW91912.1"/>
    </source>
</evidence>
<dbReference type="SUPFAM" id="SSF46894">
    <property type="entry name" value="C-terminal effector domain of the bipartite response regulators"/>
    <property type="match status" value="1"/>
</dbReference>
<organism evidence="5 6">
    <name type="scientific">Sphingobium chungbukense</name>
    <dbReference type="NCBI Taxonomy" id="56193"/>
    <lineage>
        <taxon>Bacteria</taxon>
        <taxon>Pseudomonadati</taxon>
        <taxon>Pseudomonadota</taxon>
        <taxon>Alphaproteobacteria</taxon>
        <taxon>Sphingomonadales</taxon>
        <taxon>Sphingomonadaceae</taxon>
        <taxon>Sphingobium</taxon>
    </lineage>
</organism>
<dbReference type="InterPro" id="IPR016032">
    <property type="entry name" value="Sig_transdc_resp-reg_C-effctor"/>
</dbReference>
<keyword evidence="2" id="KW-0238">DNA-binding</keyword>
<dbReference type="InterPro" id="IPR036388">
    <property type="entry name" value="WH-like_DNA-bd_sf"/>
</dbReference>
<evidence type="ECO:0000256" key="3">
    <source>
        <dbReference type="ARBA" id="ARBA00023163"/>
    </source>
</evidence>
<dbReference type="GO" id="GO:0006355">
    <property type="term" value="P:regulation of DNA-templated transcription"/>
    <property type="evidence" value="ECO:0007669"/>
    <property type="project" value="InterPro"/>
</dbReference>
<dbReference type="PANTHER" id="PTHR44688">
    <property type="entry name" value="DNA-BINDING TRANSCRIPTIONAL ACTIVATOR DEVR_DOSR"/>
    <property type="match status" value="1"/>
</dbReference>
<dbReference type="InterPro" id="IPR000792">
    <property type="entry name" value="Tscrpt_reg_LuxR_C"/>
</dbReference>
<dbReference type="SUPFAM" id="SSF55781">
    <property type="entry name" value="GAF domain-like"/>
    <property type="match status" value="1"/>
</dbReference>
<keyword evidence="3" id="KW-0804">Transcription</keyword>
<dbReference type="Proteomes" id="UP000033874">
    <property type="component" value="Unassembled WGS sequence"/>
</dbReference>
<protein>
    <recommendedName>
        <fullName evidence="4">HTH luxR-type domain-containing protein</fullName>
    </recommendedName>
</protein>
<dbReference type="SMART" id="SM00421">
    <property type="entry name" value="HTH_LUXR"/>
    <property type="match status" value="1"/>
</dbReference>
<dbReference type="GO" id="GO:0003677">
    <property type="term" value="F:DNA binding"/>
    <property type="evidence" value="ECO:0007669"/>
    <property type="project" value="UniProtKB-KW"/>
</dbReference>
<dbReference type="Gene3D" id="1.10.10.10">
    <property type="entry name" value="Winged helix-like DNA-binding domain superfamily/Winged helix DNA-binding domain"/>
    <property type="match status" value="1"/>
</dbReference>
<dbReference type="PATRIC" id="fig|56193.3.peg.2604"/>
<dbReference type="RefSeq" id="WP_046763918.1">
    <property type="nucleotide sequence ID" value="NZ_LBIC01000005.1"/>
</dbReference>
<dbReference type="STRING" id="56193.YP76_12525"/>
<proteinExistence type="predicted"/>
<dbReference type="PANTHER" id="PTHR44688:SF16">
    <property type="entry name" value="DNA-BINDING TRANSCRIPTIONAL ACTIVATOR DEVR_DOSR"/>
    <property type="match status" value="1"/>
</dbReference>
<dbReference type="PROSITE" id="PS50043">
    <property type="entry name" value="HTH_LUXR_2"/>
    <property type="match status" value="1"/>
</dbReference>
<keyword evidence="1" id="KW-0805">Transcription regulation</keyword>